<dbReference type="Pfam" id="PF10193">
    <property type="entry name" value="Telomere_reg-2"/>
    <property type="match status" value="1"/>
</dbReference>
<feature type="compositionally biased region" description="Low complexity" evidence="2">
    <location>
        <begin position="547"/>
        <end position="556"/>
    </location>
</feature>
<dbReference type="PANTHER" id="PTHR15830">
    <property type="entry name" value="TELOMERE LENGTH REGULATION PROTEIN TEL2 FAMILY MEMBER"/>
    <property type="match status" value="1"/>
</dbReference>
<comment type="caution">
    <text evidence="4">The sequence shown here is derived from an EMBL/GenBank/DDBJ whole genome shotgun (WGS) entry which is preliminary data.</text>
</comment>
<reference evidence="4 5" key="1">
    <citation type="submission" date="2021-11" db="EMBL/GenBank/DDBJ databases">
        <authorList>
            <person name="Islam A."/>
            <person name="Islam S."/>
            <person name="Flora M.S."/>
            <person name="Rahman M."/>
            <person name="Ziaur R.M."/>
            <person name="Epstein J.H."/>
            <person name="Hassan M."/>
            <person name="Klassen M."/>
            <person name="Woodard K."/>
            <person name="Webb A."/>
            <person name="Webby R.J."/>
            <person name="El Zowalaty M.E."/>
        </authorList>
    </citation>
    <scope>NUCLEOTIDE SEQUENCE [LARGE SCALE GENOMIC DNA]</scope>
    <source>
        <strain evidence="4">Pbs1</strain>
    </source>
</reference>
<sequence>MTTERNAEVQRLRAFIDARKRSIETAEKHYDVLSAVAELCKLAAPLVSPDRFSSTWKDLYVELFYREIAAFLLSFVAVHIEICFSEQDRKQAFDVFFDRNVVPSSRVIGALTATLSTIKAKDDATDETAGKDAEVSMMQCVRLLEKAIVAGGVEVAVTEMLVQEEKLAAGSVKNTTSLQVLVLQLSSLPDIIFNRRQRNTPAAFRPHQYFSLLCDGLLHSLLMQKTSASQSCTFQMFANKLVRIGQAQALVQSWLRSIETVSDTKMNRTLFQSLPVSCYEQILVQIANEKVPCFLSTQQALLHPKYQLLAQVPPAMCSNKQFQYVVTHKLLLQKPIDDFYFWRVLVDVLARCDSDSLQSPLAAVFDVVLARWSQSDFAVNTEYTVNASVCFFLRYSLPKVSEVRGGAAFMQQDWITKLCKGVQDHMSHSQELVRALGMRVGESLSHIIASEKPLDFGLESQDPLAIYGCPMLPEELEKRNMKLNFGTEETSREVLFTTDMTCSKENQCRQQHMRKHSVKPFTLDPDELVLSDDPDASERDSKFEFTSDNSDSDSNMSLKAYDLHDDEEDLTAKRPMYLKDLIASLLSDDDREKVEAALNEAETLLRRQPRDLNDKADEVVKALLRLEDKYSTPMFTKLRSQALATACALAPTQTLPYLSSQALEREQLLQSRIDALQAMTSAARELSERGGGYQRSQQPKTLLHESDLGTRTVQSLKTRRWGYRRDPLATPKQNAFAPHALEFFSPLLFGYVKYVRKHSAHSGTTSERSRSEVEQTLLAHLLHALASFVECSGNAPRTMAMAKCLLEFIWTERANTNAEVRRQVLFSLSRVLLVAPPALLWQEAGEILAEVAPWLRQIQKRDPDAGCREAAQLLSSFASMPGALLSSD</sequence>
<proteinExistence type="inferred from homology"/>
<comment type="similarity">
    <text evidence="1">Belongs to the TEL2 family.</text>
</comment>
<dbReference type="InterPro" id="IPR016024">
    <property type="entry name" value="ARM-type_fold"/>
</dbReference>
<dbReference type="InterPro" id="IPR038528">
    <property type="entry name" value="TEL2_C_sf"/>
</dbReference>
<evidence type="ECO:0000259" key="3">
    <source>
        <dbReference type="Pfam" id="PF10193"/>
    </source>
</evidence>
<feature type="compositionally biased region" description="Basic and acidic residues" evidence="2">
    <location>
        <begin position="536"/>
        <end position="545"/>
    </location>
</feature>
<accession>A0ABN8CUS3</accession>
<dbReference type="Proteomes" id="UP001158986">
    <property type="component" value="Unassembled WGS sequence"/>
</dbReference>
<keyword evidence="5" id="KW-1185">Reference proteome</keyword>
<evidence type="ECO:0000256" key="2">
    <source>
        <dbReference type="SAM" id="MobiDB-lite"/>
    </source>
</evidence>
<feature type="region of interest" description="Disordered" evidence="2">
    <location>
        <begin position="517"/>
        <end position="556"/>
    </location>
</feature>
<dbReference type="SUPFAM" id="SSF48371">
    <property type="entry name" value="ARM repeat"/>
    <property type="match status" value="1"/>
</dbReference>
<protein>
    <recommendedName>
        <fullName evidence="3">Telomere length regulation protein conserved domain-containing protein</fullName>
    </recommendedName>
</protein>
<evidence type="ECO:0000313" key="5">
    <source>
        <dbReference type="Proteomes" id="UP001158986"/>
    </source>
</evidence>
<dbReference type="InterPro" id="IPR019337">
    <property type="entry name" value="Telomere_length_regulation_dom"/>
</dbReference>
<dbReference type="EMBL" id="CAKLCB010000151">
    <property type="protein sequence ID" value="CAH0516036.1"/>
    <property type="molecule type" value="Genomic_DNA"/>
</dbReference>
<evidence type="ECO:0000313" key="4">
    <source>
        <dbReference type="EMBL" id="CAH0516036.1"/>
    </source>
</evidence>
<dbReference type="Gene3D" id="1.25.40.720">
    <property type="entry name" value="Telomere length regulation protein 2, C-terminal domain"/>
    <property type="match status" value="2"/>
</dbReference>
<dbReference type="InterPro" id="IPR051970">
    <property type="entry name" value="TEL2_Regulation"/>
</dbReference>
<feature type="domain" description="Telomere length regulation protein conserved" evidence="3">
    <location>
        <begin position="575"/>
        <end position="683"/>
    </location>
</feature>
<gene>
    <name evidence="4" type="ORF">PBS001_LOCUS2722</name>
</gene>
<feature type="compositionally biased region" description="Acidic residues" evidence="2">
    <location>
        <begin position="524"/>
        <end position="535"/>
    </location>
</feature>
<evidence type="ECO:0000256" key="1">
    <source>
        <dbReference type="ARBA" id="ARBA00006133"/>
    </source>
</evidence>
<dbReference type="PANTHER" id="PTHR15830:SF10">
    <property type="entry name" value="TELOMERE LENGTH REGULATION PROTEIN TEL2 HOMOLOG"/>
    <property type="match status" value="1"/>
</dbReference>
<name>A0ABN8CUS3_9STRA</name>
<organism evidence="4 5">
    <name type="scientific">Peronospora belbahrii</name>
    <dbReference type="NCBI Taxonomy" id="622444"/>
    <lineage>
        <taxon>Eukaryota</taxon>
        <taxon>Sar</taxon>
        <taxon>Stramenopiles</taxon>
        <taxon>Oomycota</taxon>
        <taxon>Peronosporomycetes</taxon>
        <taxon>Peronosporales</taxon>
        <taxon>Peronosporaceae</taxon>
        <taxon>Peronospora</taxon>
    </lineage>
</organism>